<evidence type="ECO:0000313" key="4">
    <source>
        <dbReference type="Proteomes" id="UP000574133"/>
    </source>
</evidence>
<protein>
    <submittedName>
        <fullName evidence="3">Sulfurtransferase TusA family protein</fullName>
    </submittedName>
</protein>
<dbReference type="InterPro" id="IPR036868">
    <property type="entry name" value="TusA-like_sf"/>
</dbReference>
<dbReference type="RefSeq" id="WP_185179335.1">
    <property type="nucleotide sequence ID" value="NZ_CBCSEP010000029.1"/>
</dbReference>
<evidence type="ECO:0000259" key="2">
    <source>
        <dbReference type="PROSITE" id="PS01148"/>
    </source>
</evidence>
<dbReference type="EMBL" id="JACJVN010000048">
    <property type="protein sequence ID" value="MBB6678061.1"/>
    <property type="molecule type" value="Genomic_DNA"/>
</dbReference>
<comment type="similarity">
    <text evidence="1">Belongs to the sulfur carrier protein TusA family.</text>
</comment>
<dbReference type="PROSITE" id="PS01148">
    <property type="entry name" value="UPF0033"/>
    <property type="match status" value="1"/>
</dbReference>
<dbReference type="CDD" id="cd00291">
    <property type="entry name" value="SirA_YedF_YeeD"/>
    <property type="match status" value="1"/>
</dbReference>
<gene>
    <name evidence="3" type="ORF">H4Q31_12145</name>
</gene>
<proteinExistence type="inferred from homology"/>
<sequence length="75" mass="8479">MQADIIVDTKGMACPMPIVRAKKALDTMTPGQVMEVLSTDKGSVNDLQAWVKQIKQELIQHEVEDGVYKFYVRKL</sequence>
<name>A0A841THW8_9BACL</name>
<keyword evidence="4" id="KW-1185">Reference proteome</keyword>
<organism evidence="3 4">
    <name type="scientific">Cohnella lubricantis</name>
    <dbReference type="NCBI Taxonomy" id="2163172"/>
    <lineage>
        <taxon>Bacteria</taxon>
        <taxon>Bacillati</taxon>
        <taxon>Bacillota</taxon>
        <taxon>Bacilli</taxon>
        <taxon>Bacillales</taxon>
        <taxon>Paenibacillaceae</taxon>
        <taxon>Cohnella</taxon>
    </lineage>
</organism>
<dbReference type="AlphaFoldDB" id="A0A841THW8"/>
<dbReference type="PANTHER" id="PTHR33279:SF6">
    <property type="entry name" value="SULFUR CARRIER PROTEIN YEDF-RELATED"/>
    <property type="match status" value="1"/>
</dbReference>
<evidence type="ECO:0000313" key="3">
    <source>
        <dbReference type="EMBL" id="MBB6678061.1"/>
    </source>
</evidence>
<dbReference type="Proteomes" id="UP000574133">
    <property type="component" value="Unassembled WGS sequence"/>
</dbReference>
<accession>A0A841THW8</accession>
<dbReference type="Pfam" id="PF01206">
    <property type="entry name" value="TusA"/>
    <property type="match status" value="1"/>
</dbReference>
<feature type="domain" description="UPF0033" evidence="2">
    <location>
        <begin position="7"/>
        <end position="31"/>
    </location>
</feature>
<dbReference type="PANTHER" id="PTHR33279">
    <property type="entry name" value="SULFUR CARRIER PROTEIN YEDF-RELATED"/>
    <property type="match status" value="1"/>
</dbReference>
<dbReference type="InterPro" id="IPR001455">
    <property type="entry name" value="TusA-like"/>
</dbReference>
<dbReference type="SUPFAM" id="SSF64307">
    <property type="entry name" value="SirA-like"/>
    <property type="match status" value="1"/>
</dbReference>
<dbReference type="GO" id="GO:0016740">
    <property type="term" value="F:transferase activity"/>
    <property type="evidence" value="ECO:0007669"/>
    <property type="project" value="UniProtKB-KW"/>
</dbReference>
<comment type="caution">
    <text evidence="3">The sequence shown here is derived from an EMBL/GenBank/DDBJ whole genome shotgun (WGS) entry which is preliminary data.</text>
</comment>
<reference evidence="3 4" key="1">
    <citation type="submission" date="2020-08" db="EMBL/GenBank/DDBJ databases">
        <title>Cohnella phylogeny.</title>
        <authorList>
            <person name="Dunlap C."/>
        </authorList>
    </citation>
    <scope>NUCLEOTIDE SEQUENCE [LARGE SCALE GENOMIC DNA]</scope>
    <source>
        <strain evidence="3 4">DSM 103658</strain>
    </source>
</reference>
<evidence type="ECO:0000256" key="1">
    <source>
        <dbReference type="ARBA" id="ARBA00008984"/>
    </source>
</evidence>
<keyword evidence="3" id="KW-0808">Transferase</keyword>
<dbReference type="Gene3D" id="3.30.110.40">
    <property type="entry name" value="TusA-like domain"/>
    <property type="match status" value="1"/>
</dbReference>